<keyword evidence="2" id="KW-0813">Transport</keyword>
<keyword evidence="3" id="KW-1003">Cell membrane</keyword>
<dbReference type="Pfam" id="PF07690">
    <property type="entry name" value="MFS_1"/>
    <property type="match status" value="1"/>
</dbReference>
<feature type="transmembrane region" description="Helical" evidence="7">
    <location>
        <begin position="307"/>
        <end position="334"/>
    </location>
</feature>
<evidence type="ECO:0000256" key="3">
    <source>
        <dbReference type="ARBA" id="ARBA00022475"/>
    </source>
</evidence>
<reference evidence="9 10" key="1">
    <citation type="submission" date="2019-08" db="EMBL/GenBank/DDBJ databases">
        <title>Bacillus genomes from the desert of Cuatro Cienegas, Coahuila.</title>
        <authorList>
            <person name="Olmedo-Alvarez G."/>
        </authorList>
    </citation>
    <scope>NUCLEOTIDE SEQUENCE [LARGE SCALE GENOMIC DNA]</scope>
    <source>
        <strain evidence="9 10">CH28_1T</strain>
    </source>
</reference>
<dbReference type="InterPro" id="IPR011701">
    <property type="entry name" value="MFS"/>
</dbReference>
<dbReference type="OrthoDB" id="9775268at2"/>
<dbReference type="Gene3D" id="1.20.1250.20">
    <property type="entry name" value="MFS general substrate transporter like domains"/>
    <property type="match status" value="1"/>
</dbReference>
<dbReference type="PANTHER" id="PTHR43266">
    <property type="entry name" value="MACROLIDE-EFFLUX PROTEIN"/>
    <property type="match status" value="1"/>
</dbReference>
<feature type="transmembrane region" description="Helical" evidence="7">
    <location>
        <begin position="252"/>
        <end position="271"/>
    </location>
</feature>
<dbReference type="GO" id="GO:0022857">
    <property type="term" value="F:transmembrane transporter activity"/>
    <property type="evidence" value="ECO:0007669"/>
    <property type="project" value="InterPro"/>
</dbReference>
<evidence type="ECO:0000256" key="6">
    <source>
        <dbReference type="ARBA" id="ARBA00023136"/>
    </source>
</evidence>
<feature type="transmembrane region" description="Helical" evidence="7">
    <location>
        <begin position="20"/>
        <end position="42"/>
    </location>
</feature>
<keyword evidence="6 7" id="KW-0472">Membrane</keyword>
<feature type="transmembrane region" description="Helical" evidence="7">
    <location>
        <begin position="283"/>
        <end position="301"/>
    </location>
</feature>
<name>A0A5D4SU57_9BACI</name>
<organism evidence="9 10">
    <name type="scientific">Sutcliffiella horikoshii</name>
    <dbReference type="NCBI Taxonomy" id="79883"/>
    <lineage>
        <taxon>Bacteria</taxon>
        <taxon>Bacillati</taxon>
        <taxon>Bacillota</taxon>
        <taxon>Bacilli</taxon>
        <taxon>Bacillales</taxon>
        <taxon>Bacillaceae</taxon>
        <taxon>Sutcliffiella</taxon>
    </lineage>
</organism>
<dbReference type="SUPFAM" id="SSF103473">
    <property type="entry name" value="MFS general substrate transporter"/>
    <property type="match status" value="1"/>
</dbReference>
<evidence type="ECO:0000313" key="10">
    <source>
        <dbReference type="Proteomes" id="UP000322524"/>
    </source>
</evidence>
<dbReference type="EMBL" id="VTEV01000007">
    <property type="protein sequence ID" value="TYS65778.1"/>
    <property type="molecule type" value="Genomic_DNA"/>
</dbReference>
<evidence type="ECO:0000256" key="1">
    <source>
        <dbReference type="ARBA" id="ARBA00004651"/>
    </source>
</evidence>
<dbReference type="RefSeq" id="WP_148989547.1">
    <property type="nucleotide sequence ID" value="NZ_VTEV01000007.1"/>
</dbReference>
<feature type="domain" description="Major facilitator superfamily (MFS) profile" evidence="8">
    <location>
        <begin position="11"/>
        <end position="400"/>
    </location>
</feature>
<keyword evidence="4 7" id="KW-0812">Transmembrane</keyword>
<dbReference type="InterPro" id="IPR022324">
    <property type="entry name" value="Bacilysin_exporter_BacE_put"/>
</dbReference>
<proteinExistence type="predicted"/>
<feature type="transmembrane region" description="Helical" evidence="7">
    <location>
        <begin position="85"/>
        <end position="109"/>
    </location>
</feature>
<comment type="subcellular location">
    <subcellularLocation>
        <location evidence="1">Cell membrane</location>
        <topology evidence="1">Multi-pass membrane protein</topology>
    </subcellularLocation>
</comment>
<dbReference type="InterPro" id="IPR020846">
    <property type="entry name" value="MFS_dom"/>
</dbReference>
<dbReference type="PRINTS" id="PR01988">
    <property type="entry name" value="EXPORTERBACE"/>
</dbReference>
<keyword evidence="5 7" id="KW-1133">Transmembrane helix</keyword>
<feature type="transmembrane region" description="Helical" evidence="7">
    <location>
        <begin position="346"/>
        <end position="369"/>
    </location>
</feature>
<comment type="caution">
    <text evidence="9">The sequence shown here is derived from an EMBL/GenBank/DDBJ whole genome shotgun (WGS) entry which is preliminary data.</text>
</comment>
<feature type="transmembrane region" description="Helical" evidence="7">
    <location>
        <begin position="375"/>
        <end position="396"/>
    </location>
</feature>
<sequence length="411" mass="45645">MGYKELLKINSYRNLFVGQVLSDIGNWLTYIIIISIFTYQWNLPPSKLALLTIFISIPWIVLSPFSGIFSDMFDRKKIMVVCDFLRALLVILPIFFQSYWAILLIITLIHSTAVFFEPSKQSAIKELVPEQGLIKANSLSQLSSELSKIVAPSIGGLVLFFGNTSIAFILNFICFLLSASLLLKLPHLKIQEQPKKEVKVNIHGLLSGFKFIVSRSKLLLSVISMFFITFFIFIIDSFIALWSKGVGIPSSLFPLLISAIGVGSLIGAIVVGKFGERISPIKLNLFSILVVGLLFSIIGLSGELFELHFVFWLCIWSIIALVGSAVPISFAVVLQTQTPSHLMGRVYSASESITNIPMFIAPLLGAWLINLIGIGYVFLSVGFFFVLFTTIGLFFVQNRGAHDKQTELDVV</sequence>
<evidence type="ECO:0000256" key="2">
    <source>
        <dbReference type="ARBA" id="ARBA00022448"/>
    </source>
</evidence>
<dbReference type="Proteomes" id="UP000322524">
    <property type="component" value="Unassembled WGS sequence"/>
</dbReference>
<dbReference type="GO" id="GO:0005886">
    <property type="term" value="C:plasma membrane"/>
    <property type="evidence" value="ECO:0007669"/>
    <property type="project" value="UniProtKB-SubCell"/>
</dbReference>
<feature type="transmembrane region" description="Helical" evidence="7">
    <location>
        <begin position="154"/>
        <end position="183"/>
    </location>
</feature>
<feature type="transmembrane region" description="Helical" evidence="7">
    <location>
        <begin position="218"/>
        <end position="240"/>
    </location>
</feature>
<accession>A0A5D4SU57</accession>
<evidence type="ECO:0000256" key="7">
    <source>
        <dbReference type="SAM" id="Phobius"/>
    </source>
</evidence>
<evidence type="ECO:0000256" key="5">
    <source>
        <dbReference type="ARBA" id="ARBA00022989"/>
    </source>
</evidence>
<gene>
    <name evidence="9" type="ORF">FZC76_18025</name>
</gene>
<dbReference type="CDD" id="cd06173">
    <property type="entry name" value="MFS_MefA_like"/>
    <property type="match status" value="1"/>
</dbReference>
<feature type="transmembrane region" description="Helical" evidence="7">
    <location>
        <begin position="48"/>
        <end position="73"/>
    </location>
</feature>
<dbReference type="InterPro" id="IPR036259">
    <property type="entry name" value="MFS_trans_sf"/>
</dbReference>
<protein>
    <submittedName>
        <fullName evidence="9">MFS transporter</fullName>
    </submittedName>
</protein>
<evidence type="ECO:0000259" key="8">
    <source>
        <dbReference type="PROSITE" id="PS50850"/>
    </source>
</evidence>
<dbReference type="AlphaFoldDB" id="A0A5D4SU57"/>
<dbReference type="PANTHER" id="PTHR43266:SF2">
    <property type="entry name" value="MAJOR FACILITATOR SUPERFAMILY (MFS) PROFILE DOMAIN-CONTAINING PROTEIN"/>
    <property type="match status" value="1"/>
</dbReference>
<evidence type="ECO:0000256" key="4">
    <source>
        <dbReference type="ARBA" id="ARBA00022692"/>
    </source>
</evidence>
<dbReference type="PROSITE" id="PS50850">
    <property type="entry name" value="MFS"/>
    <property type="match status" value="1"/>
</dbReference>
<evidence type="ECO:0000313" key="9">
    <source>
        <dbReference type="EMBL" id="TYS65778.1"/>
    </source>
</evidence>